<name>A0A0S7BIN5_9CHLR</name>
<dbReference type="InterPro" id="IPR050306">
    <property type="entry name" value="PfkB_Carbo_kinase"/>
</dbReference>
<protein>
    <submittedName>
        <fullName evidence="5">Sugar kinase, ribokinase family</fullName>
    </submittedName>
</protein>
<dbReference type="OrthoDB" id="9788681at2"/>
<dbReference type="CDD" id="cd01942">
    <property type="entry name" value="ribokinase_group_A"/>
    <property type="match status" value="1"/>
</dbReference>
<evidence type="ECO:0000313" key="5">
    <source>
        <dbReference type="EMBL" id="GAP14216.1"/>
    </source>
</evidence>
<accession>A0A0S7BIN5</accession>
<evidence type="ECO:0000313" key="6">
    <source>
        <dbReference type="Proteomes" id="UP000055060"/>
    </source>
</evidence>
<gene>
    <name evidence="5" type="ORF">LARV_01982</name>
</gene>
<keyword evidence="2" id="KW-0808">Transferase</keyword>
<reference evidence="5" key="1">
    <citation type="submission" date="2015-07" db="EMBL/GenBank/DDBJ databases">
        <title>Draft Genome Sequences of Anaerolinea thermolimosa IMO-1, Bellilinea caldifistulae GOMI-1, Leptolinea tardivitalis YMTK-2, Levilinea saccharolytica KIBI-1,Longilinea arvoryzae KOME-1, Previously Described as Members of the Anaerolineaceae (Chloroflexi).</title>
        <authorList>
            <person name="Sekiguchi Y."/>
            <person name="Ohashi A."/>
            <person name="Matsuura N."/>
            <person name="Tourlousse M.D."/>
        </authorList>
    </citation>
    <scope>NUCLEOTIDE SEQUENCE [LARGE SCALE GENOMIC DNA]</scope>
    <source>
        <strain evidence="5">KOME-1</strain>
    </source>
</reference>
<dbReference type="InterPro" id="IPR011611">
    <property type="entry name" value="PfkB_dom"/>
</dbReference>
<dbReference type="InterPro" id="IPR002173">
    <property type="entry name" value="Carboh/pur_kinase_PfkB_CS"/>
</dbReference>
<comment type="similarity">
    <text evidence="1">Belongs to the carbohydrate kinase PfkB family.</text>
</comment>
<dbReference type="PANTHER" id="PTHR43085">
    <property type="entry name" value="HEXOKINASE FAMILY MEMBER"/>
    <property type="match status" value="1"/>
</dbReference>
<organism evidence="5">
    <name type="scientific">Longilinea arvoryzae</name>
    <dbReference type="NCBI Taxonomy" id="360412"/>
    <lineage>
        <taxon>Bacteria</taxon>
        <taxon>Bacillati</taxon>
        <taxon>Chloroflexota</taxon>
        <taxon>Anaerolineae</taxon>
        <taxon>Anaerolineales</taxon>
        <taxon>Anaerolineaceae</taxon>
        <taxon>Longilinea</taxon>
    </lineage>
</organism>
<evidence type="ECO:0000256" key="1">
    <source>
        <dbReference type="ARBA" id="ARBA00010688"/>
    </source>
</evidence>
<dbReference type="SUPFAM" id="SSF53613">
    <property type="entry name" value="Ribokinase-like"/>
    <property type="match status" value="1"/>
</dbReference>
<dbReference type="GO" id="GO:0016301">
    <property type="term" value="F:kinase activity"/>
    <property type="evidence" value="ECO:0007669"/>
    <property type="project" value="UniProtKB-KW"/>
</dbReference>
<proteinExistence type="inferred from homology"/>
<dbReference type="AlphaFoldDB" id="A0A0S7BIN5"/>
<dbReference type="PANTHER" id="PTHR43085:SF46">
    <property type="entry name" value="ADENOSINE KINASE"/>
    <property type="match status" value="1"/>
</dbReference>
<dbReference type="EMBL" id="DF967972">
    <property type="protein sequence ID" value="GAP14216.1"/>
    <property type="molecule type" value="Genomic_DNA"/>
</dbReference>
<feature type="domain" description="Carbohydrate kinase PfkB" evidence="4">
    <location>
        <begin position="28"/>
        <end position="291"/>
    </location>
</feature>
<evidence type="ECO:0000256" key="2">
    <source>
        <dbReference type="ARBA" id="ARBA00022679"/>
    </source>
</evidence>
<dbReference type="Gene3D" id="3.40.1190.20">
    <property type="match status" value="1"/>
</dbReference>
<keyword evidence="6" id="KW-1185">Reference proteome</keyword>
<evidence type="ECO:0000259" key="4">
    <source>
        <dbReference type="Pfam" id="PF00294"/>
    </source>
</evidence>
<dbReference type="Pfam" id="PF00294">
    <property type="entry name" value="PfkB"/>
    <property type="match status" value="1"/>
</dbReference>
<evidence type="ECO:0000256" key="3">
    <source>
        <dbReference type="ARBA" id="ARBA00022777"/>
    </source>
</evidence>
<dbReference type="STRING" id="360412.LARV_01982"/>
<dbReference type="RefSeq" id="WP_075073496.1">
    <property type="nucleotide sequence ID" value="NZ_DF967972.1"/>
</dbReference>
<dbReference type="PROSITE" id="PS00583">
    <property type="entry name" value="PFKB_KINASES_1"/>
    <property type="match status" value="1"/>
</dbReference>
<keyword evidence="3 5" id="KW-0418">Kinase</keyword>
<dbReference type="InterPro" id="IPR029056">
    <property type="entry name" value="Ribokinase-like"/>
</dbReference>
<dbReference type="Proteomes" id="UP000055060">
    <property type="component" value="Unassembled WGS sequence"/>
</dbReference>
<sequence>MTIVCTGSIAYDYLMTFPGKFREQILTDKLENVSLSFLVDTMIKQRGGVAPNIAYTLALLGERPAVMGTVGEDFADYRSWLEAQNIDTSLVKVIDGKFTASFFCNTDLVNNQISSFYTGAMANAGEVSLRELPFKADMVVISPNDPGAMYQYSLECQELGIPYLFDPSQQVVRNPHDELRVGVEGAQSLFVNEYEYELLQKHTGLSEQQILEHVKFMVVTCAEKGARIYADGKQYHIPVVPPACIADPTGVGDAFRGGFLRGYDLGFDWNTCGRMGALAATYVLEQHGTQNHHYTPAEFVARYRTHFDDQGVLDALLANS</sequence>